<keyword evidence="2" id="KW-1185">Reference proteome</keyword>
<dbReference type="RefSeq" id="XP_002500470.1">
    <property type="nucleotide sequence ID" value="XM_002500424.1"/>
</dbReference>
<dbReference type="InterPro" id="IPR015915">
    <property type="entry name" value="Kelch-typ_b-propeller"/>
</dbReference>
<dbReference type="SUPFAM" id="SSF50965">
    <property type="entry name" value="Galactose oxidase, central domain"/>
    <property type="match status" value="1"/>
</dbReference>
<dbReference type="PANTHER" id="PTHR23244">
    <property type="entry name" value="KELCH REPEAT DOMAIN"/>
    <property type="match status" value="1"/>
</dbReference>
<protein>
    <recommendedName>
        <fullName evidence="3">F-box domain-containing protein</fullName>
    </recommendedName>
</protein>
<dbReference type="EMBL" id="CP001324">
    <property type="protein sequence ID" value="ACO61728.1"/>
    <property type="molecule type" value="Genomic_DNA"/>
</dbReference>
<reference evidence="1 2" key="1">
    <citation type="journal article" date="2009" name="Science">
        <title>Green evolution and dynamic adaptations revealed by genomes of the marine picoeukaryotes Micromonas.</title>
        <authorList>
            <person name="Worden A.Z."/>
            <person name="Lee J.H."/>
            <person name="Mock T."/>
            <person name="Rouze P."/>
            <person name="Simmons M.P."/>
            <person name="Aerts A.L."/>
            <person name="Allen A.E."/>
            <person name="Cuvelier M.L."/>
            <person name="Derelle E."/>
            <person name="Everett M.V."/>
            <person name="Foulon E."/>
            <person name="Grimwood J."/>
            <person name="Gundlach H."/>
            <person name="Henrissat B."/>
            <person name="Napoli C."/>
            <person name="McDonald S.M."/>
            <person name="Parker M.S."/>
            <person name="Rombauts S."/>
            <person name="Salamov A."/>
            <person name="Von Dassow P."/>
            <person name="Badger J.H."/>
            <person name="Coutinho P.M."/>
            <person name="Demir E."/>
            <person name="Dubchak I."/>
            <person name="Gentemann C."/>
            <person name="Eikrem W."/>
            <person name="Gready J.E."/>
            <person name="John U."/>
            <person name="Lanier W."/>
            <person name="Lindquist E.A."/>
            <person name="Lucas S."/>
            <person name="Mayer K.F."/>
            <person name="Moreau H."/>
            <person name="Not F."/>
            <person name="Otillar R."/>
            <person name="Panaud O."/>
            <person name="Pangilinan J."/>
            <person name="Paulsen I."/>
            <person name="Piegu B."/>
            <person name="Poliakov A."/>
            <person name="Robbens S."/>
            <person name="Schmutz J."/>
            <person name="Toulza E."/>
            <person name="Wyss T."/>
            <person name="Zelensky A."/>
            <person name="Zhou K."/>
            <person name="Armbrust E.V."/>
            <person name="Bhattacharya D."/>
            <person name="Goodenough U.W."/>
            <person name="Van de Peer Y."/>
            <person name="Grigoriev I.V."/>
        </authorList>
    </citation>
    <scope>NUCLEOTIDE SEQUENCE [LARGE SCALE GENOMIC DNA]</scope>
    <source>
        <strain evidence="2">RCC299 / NOUM17</strain>
    </source>
</reference>
<sequence>MPRKRPKKNADDDGGSDECPLLSLAHQVMTPIAAHLDGDDLSALARTCVAMRRLCDGPQGRIWWRDACVRLLGKTHCAVHLRAWGGPDGGYDDARLWRQLHRHASFPVSFSWHAGLGGSLWEGVQNKDEAARREALRRAEARLGPLEEYDEDVDWVEQDDDTSYTGAAILPRSDRARADVAERGPLAVAPQLSPDLARSGHTSTLIDELGLMVVVGGMMLVSMVAGDNEHPPAPPDFNGGDEGDVKVHAVRLPEMQVVAPDVMNWTSASEARDEEDPMSAKEPCEVPASRFRHQTIDASLPLGSRLSWNAFGDDGRGWGADGTDYSKGATLLVHGGYDGISRCFEKVYLLRVARDGSRCLWGDPGAPTNLVNGERMPRVFHHTLTRLRNSPRAISIGGQTDEDQRTQDDLGHGAVHEMNLDTWTWTRRETNGWPARQVGEMDVTLTSRWLHIAALRPPRERRVYRNWTQWNRNSYLYAPVPRDTRVRKHSYKEAMAVMSPYMTKLERAQGEQIVIVGGYDDSPDSAIGTMEPWVLDVESWTWHRSYWGPDNYESHTPDGEFIQYIPDGRHRAGSCMIGQNLLLVHGGMGKSLMFGGINMLDESDSCVLDLSTLTWIHPDQGLHPRDSGLMFDDAWQSVRLRSVAGHTLEGMLAFGGCELGFMRQPTPIAKMDFLILGPTPGVGCSRSPRNKLLYYAAAPIGKLQRDSWRSLFRTASERVSKYRVRGFHRIVIDGRERRVMLLEHRDGSKGGLVSVRHIGNHGSFCDERWSFWYEDSDSDFHSSSASDEDSD</sequence>
<organism evidence="1 2">
    <name type="scientific">Micromonas commoda (strain RCC299 / NOUM17 / CCMP2709)</name>
    <name type="common">Picoplanktonic green alga</name>
    <dbReference type="NCBI Taxonomy" id="296587"/>
    <lineage>
        <taxon>Eukaryota</taxon>
        <taxon>Viridiplantae</taxon>
        <taxon>Chlorophyta</taxon>
        <taxon>Mamiellophyceae</taxon>
        <taxon>Mamiellales</taxon>
        <taxon>Mamiellaceae</taxon>
        <taxon>Micromonas</taxon>
    </lineage>
</organism>
<accession>C1E1F2</accession>
<gene>
    <name evidence="1" type="ORF">MICPUN_56851</name>
</gene>
<dbReference type="GeneID" id="8242091"/>
<dbReference type="OrthoDB" id="2017318at2759"/>
<dbReference type="AlphaFoldDB" id="C1E1F2"/>
<dbReference type="InParanoid" id="C1E1F2"/>
<dbReference type="KEGG" id="mis:MICPUN_56851"/>
<evidence type="ECO:0008006" key="3">
    <source>
        <dbReference type="Google" id="ProtNLM"/>
    </source>
</evidence>
<dbReference type="InterPro" id="IPR011043">
    <property type="entry name" value="Gal_Oxase/kelch_b-propeller"/>
</dbReference>
<dbReference type="Proteomes" id="UP000002009">
    <property type="component" value="Chromosome 3"/>
</dbReference>
<evidence type="ECO:0000313" key="1">
    <source>
        <dbReference type="EMBL" id="ACO61728.1"/>
    </source>
</evidence>
<proteinExistence type="predicted"/>
<name>C1E1F2_MICCC</name>
<evidence type="ECO:0000313" key="2">
    <source>
        <dbReference type="Proteomes" id="UP000002009"/>
    </source>
</evidence>
<dbReference type="Gene3D" id="2.120.10.80">
    <property type="entry name" value="Kelch-type beta propeller"/>
    <property type="match status" value="1"/>
</dbReference>